<feature type="transmembrane region" description="Helical" evidence="2">
    <location>
        <begin position="89"/>
        <end position="110"/>
    </location>
</feature>
<keyword evidence="2" id="KW-0472">Membrane</keyword>
<evidence type="ECO:0000313" key="3">
    <source>
        <dbReference type="EMBL" id="RKS77791.1"/>
    </source>
</evidence>
<keyword evidence="2" id="KW-1133">Transmembrane helix</keyword>
<gene>
    <name evidence="3" type="ORF">CLV35_1489</name>
</gene>
<organism evidence="3 4">
    <name type="scientific">Motilibacter peucedani</name>
    <dbReference type="NCBI Taxonomy" id="598650"/>
    <lineage>
        <taxon>Bacteria</taxon>
        <taxon>Bacillati</taxon>
        <taxon>Actinomycetota</taxon>
        <taxon>Actinomycetes</taxon>
        <taxon>Motilibacterales</taxon>
        <taxon>Motilibacteraceae</taxon>
        <taxon>Motilibacter</taxon>
    </lineage>
</organism>
<feature type="transmembrane region" description="Helical" evidence="2">
    <location>
        <begin position="190"/>
        <end position="210"/>
    </location>
</feature>
<dbReference type="AlphaFoldDB" id="A0A420XSJ8"/>
<dbReference type="OrthoDB" id="4350047at2"/>
<reference evidence="3 4" key="1">
    <citation type="submission" date="2018-10" db="EMBL/GenBank/DDBJ databases">
        <title>Genomic Encyclopedia of Archaeal and Bacterial Type Strains, Phase II (KMG-II): from individual species to whole genera.</title>
        <authorList>
            <person name="Goeker M."/>
        </authorList>
    </citation>
    <scope>NUCLEOTIDE SEQUENCE [LARGE SCALE GENOMIC DNA]</scope>
    <source>
        <strain evidence="3 4">RP-AC37</strain>
    </source>
</reference>
<feature type="transmembrane region" description="Helical" evidence="2">
    <location>
        <begin position="130"/>
        <end position="149"/>
    </location>
</feature>
<evidence type="ECO:0000313" key="4">
    <source>
        <dbReference type="Proteomes" id="UP000281955"/>
    </source>
</evidence>
<feature type="transmembrane region" description="Helical" evidence="2">
    <location>
        <begin position="155"/>
        <end position="178"/>
    </location>
</feature>
<protein>
    <submittedName>
        <fullName evidence="3">Uncharacterized protein</fullName>
    </submittedName>
</protein>
<proteinExistence type="predicted"/>
<comment type="caution">
    <text evidence="3">The sequence shown here is derived from an EMBL/GenBank/DDBJ whole genome shotgun (WGS) entry which is preliminary data.</text>
</comment>
<dbReference type="EMBL" id="RBWV01000010">
    <property type="protein sequence ID" value="RKS77791.1"/>
    <property type="molecule type" value="Genomic_DNA"/>
</dbReference>
<keyword evidence="4" id="KW-1185">Reference proteome</keyword>
<keyword evidence="2" id="KW-0812">Transmembrane</keyword>
<accession>A0A420XSJ8</accession>
<feature type="region of interest" description="Disordered" evidence="1">
    <location>
        <begin position="1"/>
        <end position="29"/>
    </location>
</feature>
<dbReference type="InParanoid" id="A0A420XSJ8"/>
<name>A0A420XSJ8_9ACTN</name>
<sequence length="313" mass="33109">MSPGPVAGRVPRSRTPAAPAPAPTEPEGPGVAPALRALGLVGPPVTVATGLLFYFGWARSAQQAEAMGLDESVFAMSTRDYVLRSVDSLYVPVLAGSAVVLAGLVVHAAVLRRVAVPAGRPAVRQVARRLAAAAWLVLPLLAALAVWPLPDARWLVVPLGIGAGVVVTEYALRLLELLDRLDGHAATRPAWVASLRGVVVGVLVTAALFWEVTEFAGVVGRGRADEVERSVGSLPAAVVYSKDDLHLEWATLHAQRIGDEGSAYRFRYSGAHLLQHSGGTWFLLPDGWHPGTRPLVVLPESSSVRLEFVGPPR</sequence>
<dbReference type="RefSeq" id="WP_121192783.1">
    <property type="nucleotide sequence ID" value="NZ_RBWV01000010.1"/>
</dbReference>
<evidence type="ECO:0000256" key="1">
    <source>
        <dbReference type="SAM" id="MobiDB-lite"/>
    </source>
</evidence>
<dbReference type="Proteomes" id="UP000281955">
    <property type="component" value="Unassembled WGS sequence"/>
</dbReference>
<evidence type="ECO:0000256" key="2">
    <source>
        <dbReference type="SAM" id="Phobius"/>
    </source>
</evidence>